<dbReference type="PANTHER" id="PTHR39081">
    <property type="entry name" value="MUT7-C DOMAIN-CONTAINING PROTEIN"/>
    <property type="match status" value="1"/>
</dbReference>
<dbReference type="RefSeq" id="WP_013738518.1">
    <property type="nucleotide sequence ID" value="NC_015435.1"/>
</dbReference>
<dbReference type="PATRIC" id="fig|1006006.8.peg.1921"/>
<reference evidence="2 3" key="1">
    <citation type="journal article" date="2011" name="J. Bacteriol.">
        <title>Complete genome sequence of Metallosphaera cuprina, a metal sulfide-oxidizing archaeon from a hot spring.</title>
        <authorList>
            <person name="Liu L.J."/>
            <person name="You X.Y."/>
            <person name="Zheng H."/>
            <person name="Wang S."/>
            <person name="Jiang C.Y."/>
            <person name="Liu S.J."/>
        </authorList>
    </citation>
    <scope>NUCLEOTIDE SEQUENCE [LARGE SCALE GENOMIC DNA]</scope>
    <source>
        <strain evidence="2 3">Ar-4</strain>
    </source>
</reference>
<sequence>MSYRKFIADAMLGKLARWLRILGYDTLYFKDSEDWKIIKIAKNENRIILTRDRALCKKAEKSSIDCFVVLPDDEIEKVLFLLSKKYGIVLEVNPDSSRCSECNGVLEKLDKNRWRCTKCKKEYWKGKHWETITEILIRARSMKDTYGITKDRGGKQGKRNEVIENS</sequence>
<dbReference type="Pfam" id="PF01927">
    <property type="entry name" value="Mut7-C"/>
    <property type="match status" value="1"/>
</dbReference>
<dbReference type="STRING" id="1006006.Mcup_1918"/>
<dbReference type="GeneID" id="10494106"/>
<dbReference type="Gene3D" id="3.40.50.1010">
    <property type="entry name" value="5'-nuclease"/>
    <property type="match status" value="1"/>
</dbReference>
<dbReference type="KEGG" id="mcn:Mcup_1918"/>
<dbReference type="HOGENOM" id="CLU_112469_1_0_2"/>
<gene>
    <name evidence="2" type="ordered locus">Mcup_1918</name>
</gene>
<keyword evidence="3" id="KW-1185">Reference proteome</keyword>
<dbReference type="AlphaFoldDB" id="F4G1D3"/>
<dbReference type="InterPro" id="IPR029060">
    <property type="entry name" value="PIN-like_dom_sf"/>
</dbReference>
<dbReference type="InterPro" id="IPR002782">
    <property type="entry name" value="Mut7-C_RNAse_dom"/>
</dbReference>
<dbReference type="EMBL" id="CP002656">
    <property type="protein sequence ID" value="AEB96020.1"/>
    <property type="molecule type" value="Genomic_DNA"/>
</dbReference>
<dbReference type="SUPFAM" id="SSF88723">
    <property type="entry name" value="PIN domain-like"/>
    <property type="match status" value="1"/>
</dbReference>
<proteinExistence type="predicted"/>
<feature type="domain" description="Mut7-C RNAse" evidence="1">
    <location>
        <begin position="5"/>
        <end position="135"/>
    </location>
</feature>
<evidence type="ECO:0000313" key="3">
    <source>
        <dbReference type="Proteomes" id="UP000007812"/>
    </source>
</evidence>
<evidence type="ECO:0000259" key="1">
    <source>
        <dbReference type="Pfam" id="PF01927"/>
    </source>
</evidence>
<accession>F4G1D3</accession>
<dbReference type="eggNOG" id="arCOG04290">
    <property type="taxonomic scope" value="Archaea"/>
</dbReference>
<name>F4G1D3_METCR</name>
<protein>
    <recommendedName>
        <fullName evidence="1">Mut7-C RNAse domain-containing protein</fullName>
    </recommendedName>
</protein>
<dbReference type="PANTHER" id="PTHR39081:SF1">
    <property type="entry name" value="MUT7-C RNASE DOMAIN-CONTAINING PROTEIN"/>
    <property type="match status" value="1"/>
</dbReference>
<dbReference type="OrthoDB" id="1266at2157"/>
<organism evidence="2 3">
    <name type="scientific">Metallosphaera cuprina (strain Ar-4)</name>
    <dbReference type="NCBI Taxonomy" id="1006006"/>
    <lineage>
        <taxon>Archaea</taxon>
        <taxon>Thermoproteota</taxon>
        <taxon>Thermoprotei</taxon>
        <taxon>Sulfolobales</taxon>
        <taxon>Sulfolobaceae</taxon>
        <taxon>Metallosphaera</taxon>
    </lineage>
</organism>
<evidence type="ECO:0000313" key="2">
    <source>
        <dbReference type="EMBL" id="AEB96020.1"/>
    </source>
</evidence>
<dbReference type="Proteomes" id="UP000007812">
    <property type="component" value="Chromosome"/>
</dbReference>